<dbReference type="GO" id="GO:0004984">
    <property type="term" value="F:olfactory receptor activity"/>
    <property type="evidence" value="ECO:0007669"/>
    <property type="project" value="InterPro"/>
</dbReference>
<evidence type="ECO:0000256" key="9">
    <source>
        <dbReference type="ARBA" id="ARBA00023224"/>
    </source>
</evidence>
<dbReference type="PANTHER" id="PTHR21137:SF35">
    <property type="entry name" value="ODORANT RECEPTOR 19A-RELATED"/>
    <property type="match status" value="1"/>
</dbReference>
<dbReference type="GO" id="GO:0005886">
    <property type="term" value="C:plasma membrane"/>
    <property type="evidence" value="ECO:0007669"/>
    <property type="project" value="UniProtKB-SubCell"/>
</dbReference>
<comment type="subcellular location">
    <subcellularLocation>
        <location evidence="1 10">Cell membrane</location>
        <topology evidence="1 10">Multi-pass membrane protein</topology>
    </subcellularLocation>
</comment>
<feature type="transmembrane region" description="Helical" evidence="10">
    <location>
        <begin position="200"/>
        <end position="225"/>
    </location>
</feature>
<evidence type="ECO:0000256" key="10">
    <source>
        <dbReference type="RuleBase" id="RU351113"/>
    </source>
</evidence>
<dbReference type="GO" id="GO:0005549">
    <property type="term" value="F:odorant binding"/>
    <property type="evidence" value="ECO:0007669"/>
    <property type="project" value="InterPro"/>
</dbReference>
<dbReference type="EnsemblMetazoa" id="XM_019897722.1">
    <property type="protein sequence ID" value="XP_019753281.1"/>
    <property type="gene ID" value="LOC109532717"/>
</dbReference>
<keyword evidence="7 10" id="KW-0472">Membrane</keyword>
<comment type="similarity">
    <text evidence="10">Belongs to the insect chemoreceptor superfamily. Heteromeric odorant receptor channel (TC 1.A.69) family.</text>
</comment>
<dbReference type="GO" id="GO:0007165">
    <property type="term" value="P:signal transduction"/>
    <property type="evidence" value="ECO:0007669"/>
    <property type="project" value="UniProtKB-KW"/>
</dbReference>
<accession>A0AAR5NYG2</accession>
<evidence type="ECO:0000256" key="2">
    <source>
        <dbReference type="ARBA" id="ARBA00022475"/>
    </source>
</evidence>
<evidence type="ECO:0000256" key="8">
    <source>
        <dbReference type="ARBA" id="ARBA00023170"/>
    </source>
</evidence>
<keyword evidence="2" id="KW-1003">Cell membrane</keyword>
<name>A0AAR5NYG2_DENPD</name>
<evidence type="ECO:0000313" key="12">
    <source>
        <dbReference type="Proteomes" id="UP000019118"/>
    </source>
</evidence>
<dbReference type="KEGG" id="dpa:109532717"/>
<dbReference type="GeneID" id="109532717"/>
<feature type="transmembrane region" description="Helical" evidence="10">
    <location>
        <begin position="135"/>
        <end position="160"/>
    </location>
</feature>
<evidence type="ECO:0000256" key="6">
    <source>
        <dbReference type="ARBA" id="ARBA00022989"/>
    </source>
</evidence>
<evidence type="ECO:0000256" key="7">
    <source>
        <dbReference type="ARBA" id="ARBA00023136"/>
    </source>
</evidence>
<keyword evidence="5 10" id="KW-0552">Olfaction</keyword>
<evidence type="ECO:0000256" key="5">
    <source>
        <dbReference type="ARBA" id="ARBA00022725"/>
    </source>
</evidence>
<reference evidence="12" key="1">
    <citation type="journal article" date="2013" name="Genome Biol.">
        <title>Draft genome of the mountain pine beetle, Dendroctonus ponderosae Hopkins, a major forest pest.</title>
        <authorList>
            <person name="Keeling C.I."/>
            <person name="Yuen M.M."/>
            <person name="Liao N.Y."/>
            <person name="Docking T.R."/>
            <person name="Chan S.K."/>
            <person name="Taylor G.A."/>
            <person name="Palmquist D.L."/>
            <person name="Jackman S.D."/>
            <person name="Nguyen A."/>
            <person name="Li M."/>
            <person name="Henderson H."/>
            <person name="Janes J.K."/>
            <person name="Zhao Y."/>
            <person name="Pandoh P."/>
            <person name="Moore R."/>
            <person name="Sperling F.A."/>
            <person name="Huber D.P."/>
            <person name="Birol I."/>
            <person name="Jones S.J."/>
            <person name="Bohlmann J."/>
        </authorList>
    </citation>
    <scope>NUCLEOTIDE SEQUENCE</scope>
</reference>
<dbReference type="AlphaFoldDB" id="A0AAR5NYG2"/>
<dbReference type="InterPro" id="IPR004117">
    <property type="entry name" value="7tm6_olfct_rcpt"/>
</dbReference>
<evidence type="ECO:0000313" key="11">
    <source>
        <dbReference type="EnsemblMetazoa" id="XP_019753281.1"/>
    </source>
</evidence>
<reference evidence="11" key="2">
    <citation type="submission" date="2024-08" db="UniProtKB">
        <authorList>
            <consortium name="EnsemblMetazoa"/>
        </authorList>
    </citation>
    <scope>IDENTIFICATION</scope>
</reference>
<evidence type="ECO:0000256" key="1">
    <source>
        <dbReference type="ARBA" id="ARBA00004651"/>
    </source>
</evidence>
<dbReference type="PANTHER" id="PTHR21137">
    <property type="entry name" value="ODORANT RECEPTOR"/>
    <property type="match status" value="1"/>
</dbReference>
<evidence type="ECO:0000256" key="4">
    <source>
        <dbReference type="ARBA" id="ARBA00022692"/>
    </source>
</evidence>
<feature type="transmembrane region" description="Helical" evidence="10">
    <location>
        <begin position="74"/>
        <end position="96"/>
    </location>
</feature>
<feature type="transmembrane region" description="Helical" evidence="10">
    <location>
        <begin position="309"/>
        <end position="328"/>
    </location>
</feature>
<keyword evidence="8 10" id="KW-0675">Receptor</keyword>
<dbReference type="Pfam" id="PF02949">
    <property type="entry name" value="7tm_6"/>
    <property type="match status" value="1"/>
</dbReference>
<keyword evidence="3 10" id="KW-0716">Sensory transduction</keyword>
<proteinExistence type="inferred from homology"/>
<keyword evidence="12" id="KW-1185">Reference proteome</keyword>
<protein>
    <recommendedName>
        <fullName evidence="10">Odorant receptor</fullName>
    </recommendedName>
</protein>
<keyword evidence="9 10" id="KW-0807">Transducer</keyword>
<dbReference type="Proteomes" id="UP000019118">
    <property type="component" value="Unassembled WGS sequence"/>
</dbReference>
<organism evidence="11 12">
    <name type="scientific">Dendroctonus ponderosae</name>
    <name type="common">Mountain pine beetle</name>
    <dbReference type="NCBI Taxonomy" id="77166"/>
    <lineage>
        <taxon>Eukaryota</taxon>
        <taxon>Metazoa</taxon>
        <taxon>Ecdysozoa</taxon>
        <taxon>Arthropoda</taxon>
        <taxon>Hexapoda</taxon>
        <taxon>Insecta</taxon>
        <taxon>Pterygota</taxon>
        <taxon>Neoptera</taxon>
        <taxon>Endopterygota</taxon>
        <taxon>Coleoptera</taxon>
        <taxon>Polyphaga</taxon>
        <taxon>Cucujiformia</taxon>
        <taxon>Curculionidae</taxon>
        <taxon>Scolytinae</taxon>
        <taxon>Dendroctonus</taxon>
    </lineage>
</organism>
<keyword evidence="4 10" id="KW-0812">Transmembrane</keyword>
<comment type="caution">
    <text evidence="10">Lacks conserved residue(s) required for the propagation of feature annotation.</text>
</comment>
<keyword evidence="6 10" id="KW-1133">Transmembrane helix</keyword>
<evidence type="ECO:0000256" key="3">
    <source>
        <dbReference type="ARBA" id="ARBA00022606"/>
    </source>
</evidence>
<sequence length="403" mass="46384">MTIIRSADNEQFIKLAKVALISTGVWIMPITENRSVAFAFKIYSLFMKGSCVMYFSLLFAETIRLIIFKYDMDVILASVGVLFNAAKIMLKVFIYLKYHILEHFEDVIEKERALWNSDNEELKALYRTKVRHCNVFVITVFTSSLMAVTALQLSGAFTAFELAEYSKANNITIEPHVMYQSLFPFSKLDNIYWWLASQALWWWVGLSYNTMTHAVFAILLIYSATQLEILQIRLRNCIEPEFSETPNQMLIKEKVVLLRKVTQDHKYVINYVNHFNECTKYAILLEFLLTSLDTASVSVNIIKMKGAELSWLLSFLVLLVMQISLIAWTCNEIQVQSMAIADAIFASRWYCLLDKEAIAYVHFMIVRAQKPLLMTIGPFGPMTTASALMVFKAAYSYVSIMKE</sequence>